<keyword evidence="1" id="KW-0732">Signal</keyword>
<organism evidence="3 4">
    <name type="scientific">Tenacibaculum aiptasiae</name>
    <dbReference type="NCBI Taxonomy" id="426481"/>
    <lineage>
        <taxon>Bacteria</taxon>
        <taxon>Pseudomonadati</taxon>
        <taxon>Bacteroidota</taxon>
        <taxon>Flavobacteriia</taxon>
        <taxon>Flavobacteriales</taxon>
        <taxon>Flavobacteriaceae</taxon>
        <taxon>Tenacibaculum</taxon>
    </lineage>
</organism>
<feature type="signal peptide" evidence="1">
    <location>
        <begin position="1"/>
        <end position="18"/>
    </location>
</feature>
<evidence type="ECO:0000259" key="2">
    <source>
        <dbReference type="Pfam" id="PF13349"/>
    </source>
</evidence>
<evidence type="ECO:0000313" key="4">
    <source>
        <dbReference type="Proteomes" id="UP000467305"/>
    </source>
</evidence>
<feature type="domain" description="DUF4097" evidence="2">
    <location>
        <begin position="133"/>
        <end position="240"/>
    </location>
</feature>
<dbReference type="Pfam" id="PF13349">
    <property type="entry name" value="DUF4097"/>
    <property type="match status" value="1"/>
</dbReference>
<feature type="chain" id="PRO_5029830361" evidence="1">
    <location>
        <begin position="19"/>
        <end position="243"/>
    </location>
</feature>
<dbReference type="AlphaFoldDB" id="A0A7J5ATB8"/>
<dbReference type="InterPro" id="IPR025164">
    <property type="entry name" value="Toastrack_DUF4097"/>
</dbReference>
<keyword evidence="4" id="KW-1185">Reference proteome</keyword>
<sequence length="243" mass="27275">MKRLLLFIGLLLTFGNLAAQKKVTKNKNASGINEVYIHAKFAKDIKIENWSKNEISVQATVNINDNKDNDFFSLKEDKIGTTYTIKSNYGDLFNKQKKHTVVYNAGDCKNCKHCSYHSDMKINYVIYVPKNIQLKIKSISGDVNALAYNGKLTLDLVSGNITIKKHSKSMNLKTVSGDIDIAISDAKFKAQTLTGTVYSNLDIDFDKNRKRSYGNQKIYGTVKNGKASLKLKTVSGDIFLRKI</sequence>
<evidence type="ECO:0000313" key="3">
    <source>
        <dbReference type="EMBL" id="KAB1160794.1"/>
    </source>
</evidence>
<proteinExistence type="predicted"/>
<dbReference type="Proteomes" id="UP000467305">
    <property type="component" value="Unassembled WGS sequence"/>
</dbReference>
<gene>
    <name evidence="3" type="ORF">F7018_02660</name>
</gene>
<name>A0A7J5ATB8_9FLAO</name>
<evidence type="ECO:0000256" key="1">
    <source>
        <dbReference type="SAM" id="SignalP"/>
    </source>
</evidence>
<dbReference type="RefSeq" id="WP_150898423.1">
    <property type="nucleotide sequence ID" value="NZ_WAAU01000003.1"/>
</dbReference>
<dbReference type="EMBL" id="WAAU01000003">
    <property type="protein sequence ID" value="KAB1160794.1"/>
    <property type="molecule type" value="Genomic_DNA"/>
</dbReference>
<reference evidence="3 4" key="1">
    <citation type="submission" date="2019-09" db="EMBL/GenBank/DDBJ databases">
        <authorList>
            <person name="Cao W.R."/>
        </authorList>
    </citation>
    <scope>NUCLEOTIDE SEQUENCE [LARGE SCALE GENOMIC DNA]</scope>
    <source>
        <strain evidence="4">a4</strain>
    </source>
</reference>
<comment type="caution">
    <text evidence="3">The sequence shown here is derived from an EMBL/GenBank/DDBJ whole genome shotgun (WGS) entry which is preliminary data.</text>
</comment>
<protein>
    <submittedName>
        <fullName evidence="3">DUF4097 domain-containing protein</fullName>
    </submittedName>
</protein>
<accession>A0A7J5ATB8</accession>
<dbReference type="OrthoDB" id="1115882at2"/>